<evidence type="ECO:0000313" key="2">
    <source>
        <dbReference type="Proteomes" id="UP001207742"/>
    </source>
</evidence>
<comment type="caution">
    <text evidence="1">The sequence shown here is derived from an EMBL/GenBank/DDBJ whole genome shotgun (WGS) entry which is preliminary data.</text>
</comment>
<name>A0ABT3IRY6_9BACT</name>
<sequence>MAKPSKEKMIRNTGNRQPIFWSSLYPANTANPNVAIIWKASPA</sequence>
<dbReference type="Proteomes" id="UP001207742">
    <property type="component" value="Unassembled WGS sequence"/>
</dbReference>
<keyword evidence="2" id="KW-1185">Reference proteome</keyword>
<evidence type="ECO:0000313" key="1">
    <source>
        <dbReference type="EMBL" id="MCW3486739.1"/>
    </source>
</evidence>
<accession>A0ABT3IRY6</accession>
<protein>
    <submittedName>
        <fullName evidence="1">Uncharacterized protein</fullName>
    </submittedName>
</protein>
<organism evidence="1 2">
    <name type="scientific">Chitinophaga nivalis</name>
    <dbReference type="NCBI Taxonomy" id="2991709"/>
    <lineage>
        <taxon>Bacteria</taxon>
        <taxon>Pseudomonadati</taxon>
        <taxon>Bacteroidota</taxon>
        <taxon>Chitinophagia</taxon>
        <taxon>Chitinophagales</taxon>
        <taxon>Chitinophagaceae</taxon>
        <taxon>Chitinophaga</taxon>
    </lineage>
</organism>
<gene>
    <name evidence="1" type="ORF">OL497_22765</name>
</gene>
<proteinExistence type="predicted"/>
<dbReference type="EMBL" id="JAPDNS010000002">
    <property type="protein sequence ID" value="MCW3486739.1"/>
    <property type="molecule type" value="Genomic_DNA"/>
</dbReference>
<reference evidence="1 2" key="1">
    <citation type="submission" date="2022-10" db="EMBL/GenBank/DDBJ databases">
        <title>Chitinophaga nivalis PC15 sp. nov., isolated from Pyeongchang county, South Korea.</title>
        <authorList>
            <person name="Trinh H.N."/>
        </authorList>
    </citation>
    <scope>NUCLEOTIDE SEQUENCE [LARGE SCALE GENOMIC DNA]</scope>
    <source>
        <strain evidence="1 2">PC14</strain>
    </source>
</reference>